<evidence type="ECO:0000313" key="9">
    <source>
        <dbReference type="EMBL" id="RKF22719.1"/>
    </source>
</evidence>
<feature type="domain" description="FAD-binding" evidence="8">
    <location>
        <begin position="2"/>
        <end position="343"/>
    </location>
</feature>
<dbReference type="SUPFAM" id="SSF51905">
    <property type="entry name" value="FAD/NAD(P)-binding domain"/>
    <property type="match status" value="1"/>
</dbReference>
<comment type="cofactor">
    <cofactor evidence="1">
        <name>FAD</name>
        <dbReference type="ChEBI" id="CHEBI:57692"/>
    </cofactor>
</comment>
<name>A0A420EPW3_9SPHN</name>
<organism evidence="9 10">
    <name type="scientific">Altericroceibacterium spongiae</name>
    <dbReference type="NCBI Taxonomy" id="2320269"/>
    <lineage>
        <taxon>Bacteria</taxon>
        <taxon>Pseudomonadati</taxon>
        <taxon>Pseudomonadota</taxon>
        <taxon>Alphaproteobacteria</taxon>
        <taxon>Sphingomonadales</taxon>
        <taxon>Erythrobacteraceae</taxon>
        <taxon>Altericroceibacterium</taxon>
    </lineage>
</organism>
<keyword evidence="6" id="KW-0560">Oxidoreductase</keyword>
<dbReference type="UniPathway" id="UPA00232"/>
<keyword evidence="10" id="KW-1185">Reference proteome</keyword>
<protein>
    <submittedName>
        <fullName evidence="9">FAD-dependent hydroxylase</fullName>
    </submittedName>
</protein>
<keyword evidence="5" id="KW-0274">FAD</keyword>
<dbReference type="InterPro" id="IPR051205">
    <property type="entry name" value="UbiH/COQ6_monooxygenase"/>
</dbReference>
<evidence type="ECO:0000256" key="7">
    <source>
        <dbReference type="ARBA" id="ARBA00023033"/>
    </source>
</evidence>
<dbReference type="GO" id="GO:0016705">
    <property type="term" value="F:oxidoreductase activity, acting on paired donors, with incorporation or reduction of molecular oxygen"/>
    <property type="evidence" value="ECO:0007669"/>
    <property type="project" value="InterPro"/>
</dbReference>
<dbReference type="PRINTS" id="PR00420">
    <property type="entry name" value="RNGMNOXGNASE"/>
</dbReference>
<proteinExistence type="inferred from homology"/>
<dbReference type="EMBL" id="RAPF01000002">
    <property type="protein sequence ID" value="RKF22719.1"/>
    <property type="molecule type" value="Genomic_DNA"/>
</dbReference>
<dbReference type="PANTHER" id="PTHR43876:SF25">
    <property type="entry name" value="MONOOXYGENASE NMA2164"/>
    <property type="match status" value="1"/>
</dbReference>
<evidence type="ECO:0000313" key="10">
    <source>
        <dbReference type="Proteomes" id="UP000284395"/>
    </source>
</evidence>
<evidence type="ECO:0000256" key="5">
    <source>
        <dbReference type="ARBA" id="ARBA00022827"/>
    </source>
</evidence>
<dbReference type="GO" id="GO:0004497">
    <property type="term" value="F:monooxygenase activity"/>
    <property type="evidence" value="ECO:0007669"/>
    <property type="project" value="UniProtKB-KW"/>
</dbReference>
<keyword evidence="7" id="KW-0503">Monooxygenase</keyword>
<comment type="pathway">
    <text evidence="2">Cofactor biosynthesis; ubiquinone biosynthesis.</text>
</comment>
<dbReference type="InterPro" id="IPR036188">
    <property type="entry name" value="FAD/NAD-bd_sf"/>
</dbReference>
<dbReference type="RefSeq" id="WP_120323912.1">
    <property type="nucleotide sequence ID" value="NZ_RAPF01000002.1"/>
</dbReference>
<dbReference type="Gene3D" id="3.50.50.60">
    <property type="entry name" value="FAD/NAD(P)-binding domain"/>
    <property type="match status" value="2"/>
</dbReference>
<dbReference type="NCBIfam" id="TIGR01988">
    <property type="entry name" value="Ubi-OHases"/>
    <property type="match status" value="1"/>
</dbReference>
<dbReference type="GO" id="GO:0006744">
    <property type="term" value="P:ubiquinone biosynthetic process"/>
    <property type="evidence" value="ECO:0007669"/>
    <property type="project" value="UniProtKB-UniPathway"/>
</dbReference>
<reference evidence="9 10" key="1">
    <citation type="submission" date="2018-09" db="EMBL/GenBank/DDBJ databases">
        <title>Altererythrobacter spongiae sp. nov., isolated from a marine sponge.</title>
        <authorList>
            <person name="Zhuang L."/>
            <person name="Luo L."/>
        </authorList>
    </citation>
    <scope>NUCLEOTIDE SEQUENCE [LARGE SCALE GENOMIC DNA]</scope>
    <source>
        <strain evidence="9 10">HN-Y73</strain>
    </source>
</reference>
<evidence type="ECO:0000259" key="8">
    <source>
        <dbReference type="Pfam" id="PF01494"/>
    </source>
</evidence>
<dbReference type="InterPro" id="IPR010971">
    <property type="entry name" value="UbiH/COQ6"/>
</dbReference>
<evidence type="ECO:0000256" key="6">
    <source>
        <dbReference type="ARBA" id="ARBA00023002"/>
    </source>
</evidence>
<sequence length="389" mass="42651">MECDIVIIGAGPAGLAFASSLAKTGLSITLIDRQPLDAIAEPVYDGREIALTHHSQNILHDLGAWAYLPHDDIAPLQEARVLNGNSPFALSFDTGQTGAEALGCLVSNCHIRKALFRCIEGREKITLLAGQAIRSISHSQKHVAAELADGSYVTGKLLVGADSRFSWVRDQLGIAAEINRLGRGMLVARMQHEKPHGKIATEWFDHYQTVAMLPLRNNYSSAVVTLPIGEAEALMRLSEKQFSTEITQRYRHHLGNMELDGTRHLYPLATTWSHHFVSDRAALIGDAAVGMHPVTAHGFNLGLSGQRLLAEEVSSALRKGQDIGGARVLRAYEQAHRRAAASLYRGTNMLVRLFTDEAPPSRVMRHVALRVAQKMPLVRSSIRSMLMAR</sequence>
<evidence type="ECO:0000256" key="3">
    <source>
        <dbReference type="ARBA" id="ARBA00005349"/>
    </source>
</evidence>
<dbReference type="NCBIfam" id="NF006593">
    <property type="entry name" value="PRK09126.1"/>
    <property type="match status" value="1"/>
</dbReference>
<comment type="similarity">
    <text evidence="3">Belongs to the UbiH/COQ6 family.</text>
</comment>
<dbReference type="GO" id="GO:0071949">
    <property type="term" value="F:FAD binding"/>
    <property type="evidence" value="ECO:0007669"/>
    <property type="project" value="InterPro"/>
</dbReference>
<dbReference type="OrthoDB" id="9796623at2"/>
<dbReference type="Pfam" id="PF01494">
    <property type="entry name" value="FAD_binding_3"/>
    <property type="match status" value="1"/>
</dbReference>
<accession>A0A420EPW3</accession>
<evidence type="ECO:0000256" key="4">
    <source>
        <dbReference type="ARBA" id="ARBA00022630"/>
    </source>
</evidence>
<dbReference type="InterPro" id="IPR002938">
    <property type="entry name" value="FAD-bd"/>
</dbReference>
<evidence type="ECO:0000256" key="1">
    <source>
        <dbReference type="ARBA" id="ARBA00001974"/>
    </source>
</evidence>
<comment type="caution">
    <text evidence="9">The sequence shown here is derived from an EMBL/GenBank/DDBJ whole genome shotgun (WGS) entry which is preliminary data.</text>
</comment>
<evidence type="ECO:0000256" key="2">
    <source>
        <dbReference type="ARBA" id="ARBA00004749"/>
    </source>
</evidence>
<gene>
    <name evidence="9" type="ORF">D6851_05835</name>
</gene>
<dbReference type="PANTHER" id="PTHR43876">
    <property type="entry name" value="UBIQUINONE BIOSYNTHESIS MONOOXYGENASE COQ6, MITOCHONDRIAL"/>
    <property type="match status" value="1"/>
</dbReference>
<dbReference type="Proteomes" id="UP000284395">
    <property type="component" value="Unassembled WGS sequence"/>
</dbReference>
<dbReference type="AlphaFoldDB" id="A0A420EPW3"/>
<keyword evidence="4" id="KW-0285">Flavoprotein</keyword>